<evidence type="ECO:0000313" key="6">
    <source>
        <dbReference type="EMBL" id="WAQ92581.1"/>
    </source>
</evidence>
<dbReference type="GeneID" id="77805460"/>
<feature type="compositionally biased region" description="Polar residues" evidence="4">
    <location>
        <begin position="155"/>
        <end position="164"/>
    </location>
</feature>
<feature type="compositionally biased region" description="Low complexity" evidence="4">
    <location>
        <begin position="690"/>
        <end position="705"/>
    </location>
</feature>
<sequence>MDSPTKSIAWDNNRILVNSTPSDKSPATSPQQEQQEDSAQESYMKELLAETQAPLAELSTASEQPSSPLCAPPVRPSSTRLADDPFHTDLHFPDGRSFSLGPETQKARMSMENNARLLQQELSLEHSSLFSHFQPDSQRALSAPNHSPPTPPALSSPQKDTTTRAVEIEDSHDESIPAAKGRKSPPAEEEDEDEATERSIHPHHANRDPHRIREDTPSPPPSSSSDAGQDGAMALQSTYSGQEAPHPPDVTLHLTPLAHASPLPDDTLPTTQEDKRPAAEDEQARHGSAPHPQGKRLLIEEEESAIAPANPSSSDTGQDGAIPLQSTYSGEDGARSPHPPDVTLDLAFDQDGQLEDSHELDSGLPAPLGPRSKPLFFAGPSTPRSGKRSARRSASSDPPSALLDASSARDESTLARGASQPAARRADTPTPDPAPVPRAKPTPLAGSQDSAERNGGRAAHRHATSPVEPTTRMDARVSPADASISRDGAQTPAAAGRLHEDPGHEPPDQSAHDAGLPPGSQPSSPRPDGLSGRTETARASQLLQRGVDEHPPAGQAQSGSQRSSPVSDEPPRSDMPPQRDDPDVAAHQPPTSPSASRDESSTGRNEQTGPIETAAQASPAAPAAAPGPAPTRRQRSVRSAGQKRKRAHFQPDLDTHPALPESDEEDSMRLEPRRARTAAGSRRDPPASRPAPSTRPVKQTSTTSPVVSVVVPRLRKAKAARAVRSKAVRTPGPAPSDAPAAIPVPRVLAWRTDWEAFGPGTVVSVTPDKVVVRYDDGVEEAREVGQLRLCHIGAGDVVQYIGTDLAEGESQVTGVRKAKRVVRVEKAEECAGTPISSRHDLLVTCEASEDGSATGPAGESRFLVEAVMLVPPGPRRHTGLKDRLLPQQIVHELRELMKAHSGVGMRAKLAVPPPRPAPLGALFHGLGILLTGAAPPLAPRPASSRKPTPSSPTRSQVEQLIRDHHGLVIAKVSELYEITGTDLALDPSELPAPLDPDLSYRLSPAPKHEKLRAILLVADAPVKTLKYLMALALGIPCVSTKWVTHSCDQGYALDWEKYLIGPGPSVFLGAVPALVNLQLPILHRPAHHLRAVFDAREPLLILRDKSVVYVSSKAKPKSDWNETVKPILCASGATRLGFVETKGLAEAAKRGDIL</sequence>
<accession>A0ABY7D5C6</accession>
<feature type="compositionally biased region" description="Low complexity" evidence="4">
    <location>
        <begin position="614"/>
        <end position="626"/>
    </location>
</feature>
<dbReference type="InterPro" id="IPR047249">
    <property type="entry name" value="BRCT_p53bp1-like_rpt1"/>
</dbReference>
<dbReference type="CDD" id="cd17745">
    <property type="entry name" value="BRCT_p53bp1_rpt1"/>
    <property type="match status" value="1"/>
</dbReference>
<dbReference type="EMBL" id="CP110437">
    <property type="protein sequence ID" value="WAQ92581.1"/>
    <property type="molecule type" value="Genomic_DNA"/>
</dbReference>
<keyword evidence="7" id="KW-1185">Reference proteome</keyword>
<feature type="compositionally biased region" description="Basic and acidic residues" evidence="4">
    <location>
        <begin position="272"/>
        <end position="285"/>
    </location>
</feature>
<feature type="compositionally biased region" description="Polar residues" evidence="4">
    <location>
        <begin position="15"/>
        <end position="28"/>
    </location>
</feature>
<dbReference type="PANTHER" id="PTHR15321:SF3">
    <property type="entry name" value="TP53-BINDING PROTEIN 1"/>
    <property type="match status" value="1"/>
</dbReference>
<dbReference type="Gene3D" id="3.40.50.10190">
    <property type="entry name" value="BRCT domain"/>
    <property type="match status" value="1"/>
</dbReference>
<evidence type="ECO:0000256" key="4">
    <source>
        <dbReference type="SAM" id="MobiDB-lite"/>
    </source>
</evidence>
<feature type="compositionally biased region" description="Polar residues" evidence="4">
    <location>
        <begin position="533"/>
        <end position="543"/>
    </location>
</feature>
<feature type="compositionally biased region" description="Basic and acidic residues" evidence="4">
    <location>
        <begin position="166"/>
        <end position="175"/>
    </location>
</feature>
<dbReference type="InterPro" id="IPR001357">
    <property type="entry name" value="BRCT_dom"/>
</dbReference>
<feature type="compositionally biased region" description="Basic residues" evidence="4">
    <location>
        <begin position="632"/>
        <end position="648"/>
    </location>
</feature>
<protein>
    <recommendedName>
        <fullName evidence="5">BRCT domain-containing protein</fullName>
    </recommendedName>
</protein>
<reference evidence="6" key="1">
    <citation type="submission" date="2022-10" db="EMBL/GenBank/DDBJ databases">
        <title>Puccinia triticina Genome sequencing and assembly.</title>
        <authorList>
            <person name="Li C."/>
        </authorList>
    </citation>
    <scope>NUCLEOTIDE SEQUENCE</scope>
    <source>
        <strain evidence="6">Pt15</strain>
    </source>
</reference>
<evidence type="ECO:0000256" key="1">
    <source>
        <dbReference type="ARBA" id="ARBA00004123"/>
    </source>
</evidence>
<feature type="compositionally biased region" description="Low complexity" evidence="4">
    <location>
        <begin position="553"/>
        <end position="564"/>
    </location>
</feature>
<dbReference type="PANTHER" id="PTHR15321">
    <property type="entry name" value="TUMOR SUPPRESSOR P53-BINDING PROTEIN 1"/>
    <property type="match status" value="1"/>
</dbReference>
<evidence type="ECO:0000256" key="2">
    <source>
        <dbReference type="ARBA" id="ARBA00022763"/>
    </source>
</evidence>
<feature type="compositionally biased region" description="Low complexity" evidence="4">
    <location>
        <begin position="392"/>
        <end position="406"/>
    </location>
</feature>
<feature type="compositionally biased region" description="Pro residues" evidence="4">
    <location>
        <begin position="430"/>
        <end position="440"/>
    </location>
</feature>
<feature type="compositionally biased region" description="Basic and acidic residues" evidence="4">
    <location>
        <begin position="196"/>
        <end position="216"/>
    </location>
</feature>
<feature type="compositionally biased region" description="Basic and acidic residues" evidence="4">
    <location>
        <begin position="81"/>
        <end position="94"/>
    </location>
</feature>
<dbReference type="SMART" id="SM00292">
    <property type="entry name" value="BRCT"/>
    <property type="match status" value="1"/>
</dbReference>
<name>A0ABY7D5C6_9BASI</name>
<keyword evidence="3" id="KW-0539">Nucleus</keyword>
<organism evidence="6 7">
    <name type="scientific">Puccinia triticina</name>
    <dbReference type="NCBI Taxonomy" id="208348"/>
    <lineage>
        <taxon>Eukaryota</taxon>
        <taxon>Fungi</taxon>
        <taxon>Dikarya</taxon>
        <taxon>Basidiomycota</taxon>
        <taxon>Pucciniomycotina</taxon>
        <taxon>Pucciniomycetes</taxon>
        <taxon>Pucciniales</taxon>
        <taxon>Pucciniaceae</taxon>
        <taxon>Puccinia</taxon>
    </lineage>
</organism>
<dbReference type="PROSITE" id="PS50172">
    <property type="entry name" value="BRCT"/>
    <property type="match status" value="1"/>
</dbReference>
<feature type="compositionally biased region" description="Low complexity" evidence="4">
    <location>
        <begin position="936"/>
        <end position="955"/>
    </location>
</feature>
<feature type="compositionally biased region" description="Low complexity" evidence="4">
    <location>
        <begin position="117"/>
        <end position="133"/>
    </location>
</feature>
<dbReference type="InterPro" id="IPR036420">
    <property type="entry name" value="BRCT_dom_sf"/>
</dbReference>
<feature type="compositionally biased region" description="Basic and acidic residues" evidence="4">
    <location>
        <begin position="569"/>
        <end position="584"/>
    </location>
</feature>
<feature type="region of interest" description="Disordered" evidence="4">
    <location>
        <begin position="1"/>
        <end position="705"/>
    </location>
</feature>
<evidence type="ECO:0000256" key="3">
    <source>
        <dbReference type="ARBA" id="ARBA00023242"/>
    </source>
</evidence>
<dbReference type="InterPro" id="IPR047252">
    <property type="entry name" value="TP53BP1-like"/>
</dbReference>
<dbReference type="Proteomes" id="UP001164743">
    <property type="component" value="Chromosome 17A"/>
</dbReference>
<evidence type="ECO:0000313" key="7">
    <source>
        <dbReference type="Proteomes" id="UP001164743"/>
    </source>
</evidence>
<comment type="subcellular location">
    <subcellularLocation>
        <location evidence="1">Nucleus</location>
    </subcellularLocation>
</comment>
<evidence type="ECO:0000259" key="5">
    <source>
        <dbReference type="PROSITE" id="PS50172"/>
    </source>
</evidence>
<proteinExistence type="predicted"/>
<feature type="region of interest" description="Disordered" evidence="4">
    <location>
        <begin position="936"/>
        <end position="956"/>
    </location>
</feature>
<feature type="domain" description="BRCT" evidence="5">
    <location>
        <begin position="918"/>
        <end position="1060"/>
    </location>
</feature>
<feature type="compositionally biased region" description="Basic and acidic residues" evidence="4">
    <location>
        <begin position="497"/>
        <end position="511"/>
    </location>
</feature>
<dbReference type="RefSeq" id="XP_053028136.1">
    <property type="nucleotide sequence ID" value="XM_053164566.1"/>
</dbReference>
<gene>
    <name evidence="6" type="ORF">PtA15_17A62</name>
</gene>
<dbReference type="SUPFAM" id="SSF52113">
    <property type="entry name" value="BRCT domain"/>
    <property type="match status" value="1"/>
</dbReference>
<keyword evidence="2" id="KW-0227">DNA damage</keyword>